<dbReference type="PANTHER" id="PTHR32215:SF0">
    <property type="entry name" value="CILIA- AND FLAGELLA-ASSOCIATED PROTEIN 57"/>
    <property type="match status" value="1"/>
</dbReference>
<evidence type="ECO:0000313" key="4">
    <source>
        <dbReference type="RefSeq" id="XP_025405666.1"/>
    </source>
</evidence>
<dbReference type="Gene3D" id="2.130.10.10">
    <property type="entry name" value="YVTN repeat-like/Quinoprotein amine dehydrogenase"/>
    <property type="match status" value="1"/>
</dbReference>
<gene>
    <name evidence="4" type="primary">LOC112679931</name>
</gene>
<dbReference type="Proteomes" id="UP000694846">
    <property type="component" value="Unplaced"/>
</dbReference>
<sequence length="1042" mass="119751">MYYFDWNQSKVESHMQVVLAPDTAGLVHEMSLNPVKNWLCCFVGTGLFRLVAMEELVWKQYGFHKAKKFDFTAACWLNGDSVMAGTADGRLFLFDSGELKAVYDAMAVAEFDVGIADPDPLVTARIPTGRLAAIRHCTAVKRGLLFVVDGDQVHYYKRTAGHSYTRSVVFRLRGQDHRDGSRAGAIIALSVSPKNKRLACVTEDARLYLAHTVETSGLTDVFVDPYGATLHAGGVCGLSVSDLMPMFMTCGRVDRTVKLWDYQQCELLLTERYAEDVLDVSLHPSGLYALVAFARSVTFNVVSRTDGLVPRRTFGAEDCRGTRFSGSGHMFAVTDGTSVDVYCSVTFAKCFKLNGHQSASLISGLSRKFQNRDGSSLSPLVVRPAVTTLITDLVWAANDWKLYTCDGDGGLCRFNLYTDQHITDMVFRGQSICGLAVSDNLKEIYTVAQDSSVREIYGRMVIRNKDLNHGSLNGIILFKSNKMLLVAGQYGVILSLPLPLKSKINYKEFYIHNKTILKMRLSTDDASLITCSADDSICIWRVKNSNFFHTNTTFMENTLVSFNFLKNKIDRTKELELKLEKLTKKKERDKLKLIKNQEMWLKVVHDQYALDMKRIENEKKEILAMFHADKARLENEISTLKENHERDWITSKENYEKQLSYEDDKYEQLIKDASNSDADFKNEGEMITTEHQKVIQKLTDDFNRDVKAMEDKFEKFKGQLKKEWDQMYLKMNEYDDQGDREMLELKMYYDTKFRKLSAEIKQSQVFIKDYKKKLINIGKKNEELHYMLDKFKEDMEVSKTEKKNLMETVTETVAKINKYIQLKSEQNDIINSRKSDMENMKILVLILGRNEIELRSTINSLKLTLKENKINMLDIEEELCFVKTEFREMKVDYIAQEDKITVISNELASARDYHESQNAVIGYVVFNIQIIFKTYSNNEVKLKDSVRELHRNFVNMGLTAYLNTDLTRKIMFLEKCLARLKIEKTAAERKPPSYLKLTKDNIVLVEEINKLKKELVFSRVNVQNLECEVAKKMRDNDPKKKH</sequence>
<dbReference type="SUPFAM" id="SSF50978">
    <property type="entry name" value="WD40 repeat-like"/>
    <property type="match status" value="2"/>
</dbReference>
<dbReference type="GeneID" id="112679931"/>
<keyword evidence="3" id="KW-1185">Reference proteome</keyword>
<dbReference type="SMART" id="SM00320">
    <property type="entry name" value="WD40"/>
    <property type="match status" value="6"/>
</dbReference>
<feature type="coiled-coil region" evidence="2">
    <location>
        <begin position="623"/>
        <end position="672"/>
    </location>
</feature>
<evidence type="ECO:0000256" key="1">
    <source>
        <dbReference type="PROSITE-ProRule" id="PRU00221"/>
    </source>
</evidence>
<dbReference type="PROSITE" id="PS50082">
    <property type="entry name" value="WD_REPEATS_2"/>
    <property type="match status" value="1"/>
</dbReference>
<dbReference type="OrthoDB" id="10251741at2759"/>
<evidence type="ECO:0000313" key="3">
    <source>
        <dbReference type="Proteomes" id="UP000694846"/>
    </source>
</evidence>
<dbReference type="InterPro" id="IPR001680">
    <property type="entry name" value="WD40_rpt"/>
</dbReference>
<reference evidence="4" key="1">
    <citation type="submission" date="2025-08" db="UniProtKB">
        <authorList>
            <consortium name="RefSeq"/>
        </authorList>
    </citation>
    <scope>IDENTIFICATION</scope>
    <source>
        <tissue evidence="4">Whole body</tissue>
    </source>
</reference>
<dbReference type="InterPro" id="IPR052993">
    <property type="entry name" value="CFA-57"/>
</dbReference>
<name>A0A8B8F4U8_9HEMI</name>
<keyword evidence="1" id="KW-0853">WD repeat</keyword>
<organism evidence="3 4">
    <name type="scientific">Sipha flava</name>
    <name type="common">yellow sugarcane aphid</name>
    <dbReference type="NCBI Taxonomy" id="143950"/>
    <lineage>
        <taxon>Eukaryota</taxon>
        <taxon>Metazoa</taxon>
        <taxon>Ecdysozoa</taxon>
        <taxon>Arthropoda</taxon>
        <taxon>Hexapoda</taxon>
        <taxon>Insecta</taxon>
        <taxon>Pterygota</taxon>
        <taxon>Neoptera</taxon>
        <taxon>Paraneoptera</taxon>
        <taxon>Hemiptera</taxon>
        <taxon>Sternorrhyncha</taxon>
        <taxon>Aphidomorpha</taxon>
        <taxon>Aphidoidea</taxon>
        <taxon>Aphididae</taxon>
        <taxon>Sipha</taxon>
    </lineage>
</organism>
<dbReference type="RefSeq" id="XP_025405666.1">
    <property type="nucleotide sequence ID" value="XM_025549881.1"/>
</dbReference>
<protein>
    <submittedName>
        <fullName evidence="4">Cilia- and flagella-associated protein 57-like</fullName>
    </submittedName>
</protein>
<feature type="coiled-coil region" evidence="2">
    <location>
        <begin position="970"/>
        <end position="1028"/>
    </location>
</feature>
<evidence type="ECO:0000256" key="2">
    <source>
        <dbReference type="SAM" id="Coils"/>
    </source>
</evidence>
<keyword evidence="2" id="KW-0175">Coiled coil</keyword>
<feature type="coiled-coil region" evidence="2">
    <location>
        <begin position="565"/>
        <end position="592"/>
    </location>
</feature>
<dbReference type="AlphaFoldDB" id="A0A8B8F4U8"/>
<dbReference type="Pfam" id="PF00400">
    <property type="entry name" value="WD40"/>
    <property type="match status" value="2"/>
</dbReference>
<dbReference type="InterPro" id="IPR036322">
    <property type="entry name" value="WD40_repeat_dom_sf"/>
</dbReference>
<dbReference type="InterPro" id="IPR015943">
    <property type="entry name" value="WD40/YVTN_repeat-like_dom_sf"/>
</dbReference>
<dbReference type="PANTHER" id="PTHR32215">
    <property type="entry name" value="CILIA- AND FLAGELLA-ASSOCIATED PROTEIN 57"/>
    <property type="match status" value="1"/>
</dbReference>
<feature type="repeat" description="WD" evidence="1">
    <location>
        <begin position="509"/>
        <end position="550"/>
    </location>
</feature>
<accession>A0A8B8F4U8</accession>
<proteinExistence type="predicted"/>